<reference evidence="3 5" key="2">
    <citation type="submission" date="2018-11" db="EMBL/GenBank/DDBJ databases">
        <title>Genome sequences of Brenneria nigrifluens and Brenneria rubrifaciens.</title>
        <authorList>
            <person name="Poret-Peterson A.T."/>
            <person name="McClean A.E."/>
            <person name="Kluepfel D.A."/>
        </authorList>
    </citation>
    <scope>NUCLEOTIDE SEQUENCE [LARGE SCALE GENOMIC DNA]</scope>
    <source>
        <strain evidence="3 5">ATCC 13028</strain>
    </source>
</reference>
<dbReference type="Proteomes" id="UP000295985">
    <property type="component" value="Unassembled WGS sequence"/>
</dbReference>
<proteinExistence type="predicted"/>
<organism evidence="2 4">
    <name type="scientific">Brenneria nigrifluens DSM 30175 = ATCC 13028</name>
    <dbReference type="NCBI Taxonomy" id="1121120"/>
    <lineage>
        <taxon>Bacteria</taxon>
        <taxon>Pseudomonadati</taxon>
        <taxon>Pseudomonadota</taxon>
        <taxon>Gammaproteobacteria</taxon>
        <taxon>Enterobacterales</taxon>
        <taxon>Pectobacteriaceae</taxon>
        <taxon>Brenneria</taxon>
    </lineage>
</organism>
<gene>
    <name evidence="2" type="ORF">DDT54_13140</name>
    <name evidence="3" type="ORF">EH206_06690</name>
</gene>
<accession>A0A2U1UQ64</accession>
<dbReference type="PANTHER" id="PTHR43581">
    <property type="entry name" value="ATP/GTP PHOSPHATASE"/>
    <property type="match status" value="1"/>
</dbReference>
<reference evidence="2 4" key="1">
    <citation type="submission" date="2018-04" db="EMBL/GenBank/DDBJ databases">
        <title>Brenneria corticis sp.nov.</title>
        <authorList>
            <person name="Li Y."/>
        </authorList>
    </citation>
    <scope>NUCLEOTIDE SEQUENCE [LARGE SCALE GENOMIC DNA]</scope>
    <source>
        <strain evidence="2 4">LMG 2694</strain>
    </source>
</reference>
<dbReference type="EMBL" id="CP034036">
    <property type="protein sequence ID" value="QCR03890.1"/>
    <property type="molecule type" value="Genomic_DNA"/>
</dbReference>
<evidence type="ECO:0000313" key="5">
    <source>
        <dbReference type="Proteomes" id="UP000303847"/>
    </source>
</evidence>
<feature type="domain" description="ATPase AAA-type core" evidence="1">
    <location>
        <begin position="65"/>
        <end position="345"/>
    </location>
</feature>
<dbReference type="InterPro" id="IPR003959">
    <property type="entry name" value="ATPase_AAA_core"/>
</dbReference>
<evidence type="ECO:0000313" key="2">
    <source>
        <dbReference type="EMBL" id="PWC23806.1"/>
    </source>
</evidence>
<dbReference type="GO" id="GO:0016887">
    <property type="term" value="F:ATP hydrolysis activity"/>
    <property type="evidence" value="ECO:0007669"/>
    <property type="project" value="InterPro"/>
</dbReference>
<protein>
    <recommendedName>
        <fullName evidence="1">ATPase AAA-type core domain-containing protein</fullName>
    </recommendedName>
</protein>
<dbReference type="OrthoDB" id="3322489at2"/>
<sequence>MTIFQEALCFRKNVISIFEVSAERLIFRFYWLFVLYAKEEQLIDSLILKNYKNFKLLKLDDLKRINIFSGKNNTGKTSVLEAIFMFYDRASPDLTIKSNVWRGVTNIELSPSYLWQPFFYNFDLSETVSIEITDSGHKGKAEYKHVEETVQNLTIPKDSIIRNKIESSGNILMGSLESSYYGDKDRSVGKTSLFVNNNQLNMNVNDLMGVTKETIFLNSSARGNGQHDAERLGKLDIEEGLDEITDYLRIIEPRLKSVSIVPKGSHSIVYADIGLKRKIPLSSMGEGINKFLSVLVSLLTNSKGIVLIDEIENGIHYSFFPKIWEIIDKVSKDKKTQVFITTHSNDVIKGVYSYWKENSQDISVKDKDLCFIRFDEINKNIIPKYYDSSALNAAVDREWDVR</sequence>
<dbReference type="InterPro" id="IPR051396">
    <property type="entry name" value="Bact_Antivir_Def_Nuclease"/>
</dbReference>
<dbReference type="RefSeq" id="WP_009112022.1">
    <property type="nucleotide sequence ID" value="NZ_CP034036.1"/>
</dbReference>
<dbReference type="Proteomes" id="UP000303847">
    <property type="component" value="Chromosome"/>
</dbReference>
<dbReference type="SUPFAM" id="SSF52540">
    <property type="entry name" value="P-loop containing nucleoside triphosphate hydrolases"/>
    <property type="match status" value="1"/>
</dbReference>
<name>A0A2U1UQ64_9GAMM</name>
<evidence type="ECO:0000259" key="1">
    <source>
        <dbReference type="Pfam" id="PF13304"/>
    </source>
</evidence>
<evidence type="ECO:0000313" key="4">
    <source>
        <dbReference type="Proteomes" id="UP000295985"/>
    </source>
</evidence>
<dbReference type="PANTHER" id="PTHR43581:SF4">
    <property type="entry name" value="ATP_GTP PHOSPHATASE"/>
    <property type="match status" value="1"/>
</dbReference>
<evidence type="ECO:0000313" key="3">
    <source>
        <dbReference type="EMBL" id="QCR03890.1"/>
    </source>
</evidence>
<dbReference type="EMBL" id="QDKK01000019">
    <property type="protein sequence ID" value="PWC23806.1"/>
    <property type="molecule type" value="Genomic_DNA"/>
</dbReference>
<dbReference type="Gene3D" id="3.40.50.300">
    <property type="entry name" value="P-loop containing nucleotide triphosphate hydrolases"/>
    <property type="match status" value="1"/>
</dbReference>
<dbReference type="GO" id="GO:0005524">
    <property type="term" value="F:ATP binding"/>
    <property type="evidence" value="ECO:0007669"/>
    <property type="project" value="InterPro"/>
</dbReference>
<dbReference type="InterPro" id="IPR027417">
    <property type="entry name" value="P-loop_NTPase"/>
</dbReference>
<keyword evidence="5" id="KW-1185">Reference proteome</keyword>
<dbReference type="Pfam" id="PF13304">
    <property type="entry name" value="AAA_21"/>
    <property type="match status" value="1"/>
</dbReference>
<dbReference type="AlphaFoldDB" id="A0A2U1UQ64"/>